<keyword evidence="2" id="KW-0472">Membrane</keyword>
<organism evidence="4 5">
    <name type="scientific">Plakobranchus ocellatus</name>
    <dbReference type="NCBI Taxonomy" id="259542"/>
    <lineage>
        <taxon>Eukaryota</taxon>
        <taxon>Metazoa</taxon>
        <taxon>Spiralia</taxon>
        <taxon>Lophotrochozoa</taxon>
        <taxon>Mollusca</taxon>
        <taxon>Gastropoda</taxon>
        <taxon>Heterobranchia</taxon>
        <taxon>Euthyneura</taxon>
        <taxon>Panpulmonata</taxon>
        <taxon>Sacoglossa</taxon>
        <taxon>Placobranchoidea</taxon>
        <taxon>Plakobranchidae</taxon>
        <taxon>Plakobranchus</taxon>
    </lineage>
</organism>
<name>A0AAV3ZK00_9GAST</name>
<evidence type="ECO:0000313" key="4">
    <source>
        <dbReference type="EMBL" id="GFN95989.1"/>
    </source>
</evidence>
<feature type="region of interest" description="Disordered" evidence="1">
    <location>
        <begin position="736"/>
        <end position="759"/>
    </location>
</feature>
<evidence type="ECO:0000256" key="2">
    <source>
        <dbReference type="SAM" id="Phobius"/>
    </source>
</evidence>
<feature type="transmembrane region" description="Helical" evidence="2">
    <location>
        <begin position="675"/>
        <end position="698"/>
    </location>
</feature>
<dbReference type="Proteomes" id="UP000735302">
    <property type="component" value="Unassembled WGS sequence"/>
</dbReference>
<sequence length="885" mass="97016">MLFVWARQTEAPASCLRGCCCRCLLVFVVLMTSDFGDCGQTPARQDRELDTNRLAGPGFFHPPPELPRAGQTNVSHFEKPPGSPGLNEMSPDLVDFNSTKESFPPEAGQNQLQEGILVHTEPVLPNINFSKPLEHNTTLNVLSTRNGLDFAARTDDIRDLPQQSNQTFERSRSLYKKVTHESIKLSGNISSSTAGVRGNVTHMPITSFFTSSVGQAVSTLHSKGVLVTQTLELTKDSSHRNPLIRTGTQASIESVRNSSDPPITIYSRERLSEGATNSVFGNATSSFKPVHKASAEASLAQTQSALRHPDAEFPKQSTSRFMVPHQMAASSPFRKDPSEPIPEKETIMTNNSHGTDTSNPSSFMESNLDASTKQPAPRDSITLKVLGRKQDAPEKEQTEIDLERPPTRDQHVEATDNREVRRRLESPRVRTTQKNVIRFTEQAATAHKATVKKRRSTQDPKDIKSTLKLMSSKKGSSDATQSKVLTSAVASHASDFRTIAPIKRHVPRESGDMHNYTTNGTSSGAVWPVDAILRVSLDGNGEALTVTWEYIPGSSTGVTHLSDSQTLRAFRTGGISSQQESSSESKANKSEHSSNMQSDSMNVQSEADLVNGFVVSYHIPGDEEYDSSRLGPRVRSFTLHQLHPDEDYIICVHALAGQKRIHEECANWHRSSLKLVVGVLAGTIFLLPCLVILVMIIYKDRKMRARKPGQGGSWDEEHQELARAFASCEESHEALVRNSQGDSSYTQTSQSNSVSNDRCSANNLSGDIVAECTRDQENLHLHQNHLWHSEVRGASNVELIRQGSPSSSSNPHISIGGDTANGALITRNTEAITPIDSKLPLEYEVLQDANNSIFPQTSPATGRAAISIPTLPTGAERGCDRETRI</sequence>
<evidence type="ECO:0000256" key="1">
    <source>
        <dbReference type="SAM" id="MobiDB-lite"/>
    </source>
</evidence>
<proteinExistence type="predicted"/>
<feature type="compositionally biased region" description="Polar residues" evidence="1">
    <location>
        <begin position="347"/>
        <end position="374"/>
    </location>
</feature>
<keyword evidence="3" id="KW-0732">Signal</keyword>
<feature type="signal peptide" evidence="3">
    <location>
        <begin position="1"/>
        <end position="38"/>
    </location>
</feature>
<keyword evidence="2" id="KW-1133">Transmembrane helix</keyword>
<feature type="compositionally biased region" description="Basic and acidic residues" evidence="1">
    <location>
        <begin position="456"/>
        <end position="465"/>
    </location>
</feature>
<evidence type="ECO:0000313" key="5">
    <source>
        <dbReference type="Proteomes" id="UP000735302"/>
    </source>
</evidence>
<feature type="compositionally biased region" description="Basic and acidic residues" evidence="1">
    <location>
        <begin position="388"/>
        <end position="419"/>
    </location>
</feature>
<reference evidence="4 5" key="1">
    <citation type="journal article" date="2021" name="Elife">
        <title>Chloroplast acquisition without the gene transfer in kleptoplastic sea slugs, Plakobranchus ocellatus.</title>
        <authorList>
            <person name="Maeda T."/>
            <person name="Takahashi S."/>
            <person name="Yoshida T."/>
            <person name="Shimamura S."/>
            <person name="Takaki Y."/>
            <person name="Nagai Y."/>
            <person name="Toyoda A."/>
            <person name="Suzuki Y."/>
            <person name="Arimoto A."/>
            <person name="Ishii H."/>
            <person name="Satoh N."/>
            <person name="Nishiyama T."/>
            <person name="Hasebe M."/>
            <person name="Maruyama T."/>
            <person name="Minagawa J."/>
            <person name="Obokata J."/>
            <person name="Shigenobu S."/>
        </authorList>
    </citation>
    <scope>NUCLEOTIDE SEQUENCE [LARGE SCALE GENOMIC DNA]</scope>
</reference>
<dbReference type="AlphaFoldDB" id="A0AAV3ZK00"/>
<feature type="region of interest" description="Disordered" evidence="1">
    <location>
        <begin position="573"/>
        <end position="600"/>
    </location>
</feature>
<keyword evidence="2" id="KW-0812">Transmembrane</keyword>
<accession>A0AAV3ZK00</accession>
<protein>
    <recommendedName>
        <fullName evidence="6">Fibronectin type-III domain-containing protein</fullName>
    </recommendedName>
</protein>
<feature type="compositionally biased region" description="Low complexity" evidence="1">
    <location>
        <begin position="576"/>
        <end position="585"/>
    </location>
</feature>
<feature type="region of interest" description="Disordered" evidence="1">
    <location>
        <begin position="443"/>
        <end position="481"/>
    </location>
</feature>
<feature type="compositionally biased region" description="Polar residues" evidence="1">
    <location>
        <begin position="737"/>
        <end position="759"/>
    </location>
</feature>
<feature type="chain" id="PRO_5043774910" description="Fibronectin type-III domain-containing protein" evidence="3">
    <location>
        <begin position="39"/>
        <end position="885"/>
    </location>
</feature>
<gene>
    <name evidence="4" type="ORF">PoB_002249500</name>
</gene>
<dbReference type="EMBL" id="BLXT01002595">
    <property type="protein sequence ID" value="GFN95989.1"/>
    <property type="molecule type" value="Genomic_DNA"/>
</dbReference>
<feature type="region of interest" description="Disordered" evidence="1">
    <location>
        <begin position="294"/>
        <end position="419"/>
    </location>
</feature>
<evidence type="ECO:0008006" key="6">
    <source>
        <dbReference type="Google" id="ProtNLM"/>
    </source>
</evidence>
<feature type="compositionally biased region" description="Basic and acidic residues" evidence="1">
    <location>
        <begin position="333"/>
        <end position="346"/>
    </location>
</feature>
<keyword evidence="5" id="KW-1185">Reference proteome</keyword>
<comment type="caution">
    <text evidence="4">The sequence shown here is derived from an EMBL/GenBank/DDBJ whole genome shotgun (WGS) entry which is preliminary data.</text>
</comment>
<evidence type="ECO:0000256" key="3">
    <source>
        <dbReference type="SAM" id="SignalP"/>
    </source>
</evidence>